<dbReference type="CDD" id="cd00565">
    <property type="entry name" value="Ubl_ThiS"/>
    <property type="match status" value="1"/>
</dbReference>
<dbReference type="AlphaFoldDB" id="A0A2P5K998"/>
<dbReference type="NCBIfam" id="TIGR01683">
    <property type="entry name" value="thiS"/>
    <property type="match status" value="1"/>
</dbReference>
<dbReference type="SUPFAM" id="SSF54285">
    <property type="entry name" value="MoaD/ThiS"/>
    <property type="match status" value="1"/>
</dbReference>
<dbReference type="Proteomes" id="UP000243096">
    <property type="component" value="Unassembled WGS sequence"/>
</dbReference>
<dbReference type="InterPro" id="IPR010035">
    <property type="entry name" value="Thi_S"/>
</dbReference>
<name>A0A2P5K998_9BURK</name>
<organism evidence="1 2">
    <name type="scientific">Mycetohabitans endofungorum</name>
    <dbReference type="NCBI Taxonomy" id="417203"/>
    <lineage>
        <taxon>Bacteria</taxon>
        <taxon>Pseudomonadati</taxon>
        <taxon>Pseudomonadota</taxon>
        <taxon>Betaproteobacteria</taxon>
        <taxon>Burkholderiales</taxon>
        <taxon>Burkholderiaceae</taxon>
        <taxon>Mycetohabitans</taxon>
    </lineage>
</organism>
<accession>A0A2P5K998</accession>
<dbReference type="PANTHER" id="PTHR34472:SF1">
    <property type="entry name" value="SULFUR CARRIER PROTEIN THIS"/>
    <property type="match status" value="1"/>
</dbReference>
<dbReference type="InterPro" id="IPR003749">
    <property type="entry name" value="ThiS/MoaD-like"/>
</dbReference>
<dbReference type="Pfam" id="PF02597">
    <property type="entry name" value="ThiS"/>
    <property type="match status" value="1"/>
</dbReference>
<proteinExistence type="predicted"/>
<comment type="caution">
    <text evidence="1">The sequence shown here is derived from an EMBL/GenBank/DDBJ whole genome shotgun (WGS) entry which is preliminary data.</text>
</comment>
<evidence type="ECO:0000313" key="2">
    <source>
        <dbReference type="Proteomes" id="UP000243096"/>
    </source>
</evidence>
<dbReference type="InterPro" id="IPR016155">
    <property type="entry name" value="Mopterin_synth/thiamin_S_b"/>
</dbReference>
<dbReference type="PANTHER" id="PTHR34472">
    <property type="entry name" value="SULFUR CARRIER PROTEIN THIS"/>
    <property type="match status" value="1"/>
</dbReference>
<dbReference type="EMBL" id="PRDW01000009">
    <property type="protein sequence ID" value="PPB83267.1"/>
    <property type="molecule type" value="Genomic_DNA"/>
</dbReference>
<protein>
    <submittedName>
        <fullName evidence="1">Sulfur carrier protein</fullName>
    </submittedName>
</protein>
<dbReference type="InterPro" id="IPR012675">
    <property type="entry name" value="Beta-grasp_dom_sf"/>
</dbReference>
<dbReference type="Gene3D" id="3.10.20.30">
    <property type="match status" value="1"/>
</dbReference>
<evidence type="ECO:0000313" key="1">
    <source>
        <dbReference type="EMBL" id="PPB83267.1"/>
    </source>
</evidence>
<dbReference type="RefSeq" id="WP_104077801.1">
    <property type="nucleotide sequence ID" value="NZ_CP062178.1"/>
</dbReference>
<reference evidence="1 2" key="1">
    <citation type="submission" date="2018-01" db="EMBL/GenBank/DDBJ databases">
        <title>Genomic Encyclopedia of Type Strains, Phase III (KMG-III): the genomes of soil and plant-associated and newly described type strains.</title>
        <authorList>
            <person name="Whitman W."/>
        </authorList>
    </citation>
    <scope>NUCLEOTIDE SEQUENCE [LARGE SCALE GENOMIC DNA]</scope>
    <source>
        <strain evidence="1 2">HKI456</strain>
    </source>
</reference>
<sequence length="65" mass="6875">MDIQINNQPFSLPDDARLADALASYGAVPPYAVAINSEFVPRAQHAARALTQGDRIDIVKPVAGG</sequence>
<dbReference type="OrthoDB" id="9800283at2"/>
<gene>
    <name evidence="1" type="ORF">B0O95_10993</name>
</gene>
<keyword evidence="2" id="KW-1185">Reference proteome</keyword>